<feature type="region of interest" description="Disordered" evidence="1">
    <location>
        <begin position="1"/>
        <end position="177"/>
    </location>
</feature>
<dbReference type="Proteomes" id="UP001499938">
    <property type="component" value="Unassembled WGS sequence"/>
</dbReference>
<dbReference type="EMBL" id="BAAAPO010000046">
    <property type="protein sequence ID" value="GAA1804051.1"/>
    <property type="molecule type" value="Genomic_DNA"/>
</dbReference>
<accession>A0ABP4YB42</accession>
<evidence type="ECO:0000313" key="2">
    <source>
        <dbReference type="EMBL" id="GAA1804051.1"/>
    </source>
</evidence>
<sequence length="195" mass="20427">MSSRRREAHSGSFIPPAPPTVLAGEALPQFGEHVIAEPDQVEPVGDNDRVGQGRGDGLEVGRGQVHAHVLDAGPPRLGLRPNPFGDRGGGPPVDVHEQAAGAGGVDDPGMPAVRREPPPASDGVLGPHRLAAARLIDPEHLDRRQRLGQPRREVGDERGVRDRPRHPVPARAGQNAAGVLGDLLTALGAQPRGQP</sequence>
<gene>
    <name evidence="2" type="ORF">GCM10009811_29580</name>
</gene>
<evidence type="ECO:0000313" key="3">
    <source>
        <dbReference type="Proteomes" id="UP001499938"/>
    </source>
</evidence>
<feature type="compositionally biased region" description="Basic and acidic residues" evidence="1">
    <location>
        <begin position="136"/>
        <end position="162"/>
    </location>
</feature>
<proteinExistence type="predicted"/>
<evidence type="ECO:0000256" key="1">
    <source>
        <dbReference type="SAM" id="MobiDB-lite"/>
    </source>
</evidence>
<reference evidence="3" key="1">
    <citation type="journal article" date="2019" name="Int. J. Syst. Evol. Microbiol.">
        <title>The Global Catalogue of Microorganisms (GCM) 10K type strain sequencing project: providing services to taxonomists for standard genome sequencing and annotation.</title>
        <authorList>
            <consortium name="The Broad Institute Genomics Platform"/>
            <consortium name="The Broad Institute Genome Sequencing Center for Infectious Disease"/>
            <person name="Wu L."/>
            <person name="Ma J."/>
        </authorList>
    </citation>
    <scope>NUCLEOTIDE SEQUENCE [LARGE SCALE GENOMIC DNA]</scope>
    <source>
        <strain evidence="3">JCM 15592</strain>
    </source>
</reference>
<feature type="compositionally biased region" description="Basic and acidic residues" evidence="1">
    <location>
        <begin position="46"/>
        <end position="59"/>
    </location>
</feature>
<keyword evidence="3" id="KW-1185">Reference proteome</keyword>
<name>A0ABP4YB42_9MICO</name>
<comment type="caution">
    <text evidence="2">The sequence shown here is derived from an EMBL/GenBank/DDBJ whole genome shotgun (WGS) entry which is preliminary data.</text>
</comment>
<protein>
    <submittedName>
        <fullName evidence="2">Uncharacterized protein</fullName>
    </submittedName>
</protein>
<organism evidence="2 3">
    <name type="scientific">Nostocoides veronense</name>
    <dbReference type="NCBI Taxonomy" id="330836"/>
    <lineage>
        <taxon>Bacteria</taxon>
        <taxon>Bacillati</taxon>
        <taxon>Actinomycetota</taxon>
        <taxon>Actinomycetes</taxon>
        <taxon>Micrococcales</taxon>
        <taxon>Intrasporangiaceae</taxon>
        <taxon>Nostocoides</taxon>
    </lineage>
</organism>